<feature type="domain" description="ABC transporter" evidence="5">
    <location>
        <begin position="39"/>
        <end position="266"/>
    </location>
</feature>
<dbReference type="InterPro" id="IPR015860">
    <property type="entry name" value="ABC_transpr_TagH-like"/>
</dbReference>
<evidence type="ECO:0000256" key="3">
    <source>
        <dbReference type="ARBA" id="ARBA00022741"/>
    </source>
</evidence>
<comment type="similarity">
    <text evidence="1">Belongs to the ABC transporter superfamily.</text>
</comment>
<dbReference type="InterPro" id="IPR003439">
    <property type="entry name" value="ABC_transporter-like_ATP-bd"/>
</dbReference>
<dbReference type="EMBL" id="JAQOSQ010000025">
    <property type="protein sequence ID" value="MDJ1185090.1"/>
    <property type="molecule type" value="Genomic_DNA"/>
</dbReference>
<protein>
    <submittedName>
        <fullName evidence="6">Polysaccharide ABC transporter ATP-binding protein</fullName>
    </submittedName>
</protein>
<keyword evidence="7" id="KW-1185">Reference proteome</keyword>
<dbReference type="InterPro" id="IPR027417">
    <property type="entry name" value="P-loop_NTPase"/>
</dbReference>
<keyword evidence="2" id="KW-0813">Transport</keyword>
<accession>A0ABT7C1A9</accession>
<name>A0ABT7C1A9_9CYAN</name>
<evidence type="ECO:0000256" key="2">
    <source>
        <dbReference type="ARBA" id="ARBA00022448"/>
    </source>
</evidence>
<dbReference type="PANTHER" id="PTHR46743:SF2">
    <property type="entry name" value="TEICHOIC ACIDS EXPORT ATP-BINDING PROTEIN TAGH"/>
    <property type="match status" value="1"/>
</dbReference>
<dbReference type="InterPro" id="IPR003593">
    <property type="entry name" value="AAA+_ATPase"/>
</dbReference>
<keyword evidence="3" id="KW-0547">Nucleotide-binding</keyword>
<evidence type="ECO:0000259" key="5">
    <source>
        <dbReference type="PROSITE" id="PS50893"/>
    </source>
</evidence>
<evidence type="ECO:0000256" key="4">
    <source>
        <dbReference type="ARBA" id="ARBA00022840"/>
    </source>
</evidence>
<keyword evidence="4 6" id="KW-0067">ATP-binding</keyword>
<dbReference type="SUPFAM" id="SSF52540">
    <property type="entry name" value="P-loop containing nucleoside triphosphate hydrolases"/>
    <property type="match status" value="1"/>
</dbReference>
<dbReference type="InterPro" id="IPR050683">
    <property type="entry name" value="Bact_Polysacc_Export_ATP-bd"/>
</dbReference>
<dbReference type="PANTHER" id="PTHR46743">
    <property type="entry name" value="TEICHOIC ACIDS EXPORT ATP-BINDING PROTEIN TAGH"/>
    <property type="match status" value="1"/>
</dbReference>
<comment type="caution">
    <text evidence="6">The sequence shown here is derived from an EMBL/GenBank/DDBJ whole genome shotgun (WGS) entry which is preliminary data.</text>
</comment>
<dbReference type="Gene3D" id="3.40.50.300">
    <property type="entry name" value="P-loop containing nucleotide triphosphate hydrolases"/>
    <property type="match status" value="1"/>
</dbReference>
<dbReference type="CDD" id="cd03220">
    <property type="entry name" value="ABC_KpsT_Wzt"/>
    <property type="match status" value="1"/>
</dbReference>
<organism evidence="6 7">
    <name type="scientific">Roseofilum casamattae BLCC-M143</name>
    <dbReference type="NCBI Taxonomy" id="3022442"/>
    <lineage>
        <taxon>Bacteria</taxon>
        <taxon>Bacillati</taxon>
        <taxon>Cyanobacteriota</taxon>
        <taxon>Cyanophyceae</taxon>
        <taxon>Desertifilales</taxon>
        <taxon>Desertifilaceae</taxon>
        <taxon>Roseofilum</taxon>
        <taxon>Roseofilum casamattae</taxon>
    </lineage>
</organism>
<evidence type="ECO:0000256" key="1">
    <source>
        <dbReference type="ARBA" id="ARBA00005417"/>
    </source>
</evidence>
<dbReference type="Proteomes" id="UP001232992">
    <property type="component" value="Unassembled WGS sequence"/>
</dbReference>
<reference evidence="6 7" key="1">
    <citation type="submission" date="2023-01" db="EMBL/GenBank/DDBJ databases">
        <title>Novel diversity within Roseofilum (Cyanobacteria; Desertifilaceae) from marine benthic mats with descriptions of four novel species.</title>
        <authorList>
            <person name="Wang Y."/>
            <person name="Berthold D.E."/>
            <person name="Hu J."/>
            <person name="Lefler F.W."/>
            <person name="Laughinghouse H.D. IV."/>
        </authorList>
    </citation>
    <scope>NUCLEOTIDE SEQUENCE [LARGE SCALE GENOMIC DNA]</scope>
    <source>
        <strain evidence="6 7">BLCC-M143</strain>
    </source>
</reference>
<dbReference type="RefSeq" id="WP_283759741.1">
    <property type="nucleotide sequence ID" value="NZ_JAQOSQ010000025.1"/>
</dbReference>
<evidence type="ECO:0000313" key="7">
    <source>
        <dbReference type="Proteomes" id="UP001232992"/>
    </source>
</evidence>
<gene>
    <name evidence="6" type="ORF">PMH09_18030</name>
</gene>
<dbReference type="PROSITE" id="PS50893">
    <property type="entry name" value="ABC_TRANSPORTER_2"/>
    <property type="match status" value="1"/>
</dbReference>
<sequence length="416" mass="46490">MSDTTAICVENLAKKYIIGHHQESNQALRHVLAAGLSNLKQNILSPSSAKHRDKKTEEFWALQDVSFDIKQGERVGIIGRNGAGKSTLLKLISRITEPTEGKITIQGKVASLLEVGTGFHADLTGRENIYLNGAILGMTKVEIERKFDEIVAFAEVEKFLDTPVKRYSSGMYVRLAFAVAAHLEPEILVVDEVLAVGDGEFQKRCLGKMRDVSKEGRTVLFVSHSMGAISTLTDRVLWMDKGNLRMSGETPNVVASYMNDGYTDTQMWQAEYHNSNPMQILEAKLHSDSDLLDVRQGFKITIDYVVREVTYGAVVSAIIHAADGSPLISTEDTDTNLPLLDKRVPGEYRAVVRIPGDWLSAGQYMLRLHCGVVYQAIFDNIEALRFELTETGNPKVRKHKIAYFMPYLDWHQETID</sequence>
<evidence type="ECO:0000313" key="6">
    <source>
        <dbReference type="EMBL" id="MDJ1185090.1"/>
    </source>
</evidence>
<proteinExistence type="inferred from homology"/>
<dbReference type="GO" id="GO:0005524">
    <property type="term" value="F:ATP binding"/>
    <property type="evidence" value="ECO:0007669"/>
    <property type="project" value="UniProtKB-KW"/>
</dbReference>
<dbReference type="Pfam" id="PF00005">
    <property type="entry name" value="ABC_tran"/>
    <property type="match status" value="1"/>
</dbReference>
<dbReference type="SMART" id="SM00382">
    <property type="entry name" value="AAA"/>
    <property type="match status" value="1"/>
</dbReference>